<evidence type="ECO:0000259" key="6">
    <source>
        <dbReference type="Pfam" id="PF00881"/>
    </source>
</evidence>
<proteinExistence type="inferred from homology"/>
<name>A0A9D1LJE8_9CLOT</name>
<accession>A0A9D1LJE8</accession>
<keyword evidence="3" id="KW-0285">Flavoprotein</keyword>
<organism evidence="7 8">
    <name type="scientific">Candidatus Ventrousia excrementavium</name>
    <dbReference type="NCBI Taxonomy" id="2840961"/>
    <lineage>
        <taxon>Bacteria</taxon>
        <taxon>Bacillati</taxon>
        <taxon>Bacillota</taxon>
        <taxon>Clostridia</taxon>
        <taxon>Eubacteriales</taxon>
        <taxon>Clostridiaceae</taxon>
        <taxon>Clostridiaceae incertae sedis</taxon>
        <taxon>Candidatus Ventrousia</taxon>
    </lineage>
</organism>
<dbReference type="AlphaFoldDB" id="A0A9D1LJE8"/>
<comment type="caution">
    <text evidence="7">The sequence shown here is derived from an EMBL/GenBank/DDBJ whole genome shotgun (WGS) entry which is preliminary data.</text>
</comment>
<dbReference type="SUPFAM" id="SSF55469">
    <property type="entry name" value="FMN-dependent nitroreductase-like"/>
    <property type="match status" value="1"/>
</dbReference>
<gene>
    <name evidence="7" type="ORF">IAB67_00890</name>
</gene>
<dbReference type="EMBL" id="DVMR01000011">
    <property type="protein sequence ID" value="HIU42838.1"/>
    <property type="molecule type" value="Genomic_DNA"/>
</dbReference>
<evidence type="ECO:0000256" key="3">
    <source>
        <dbReference type="ARBA" id="ARBA00022630"/>
    </source>
</evidence>
<dbReference type="Gene3D" id="3.40.109.10">
    <property type="entry name" value="NADH Oxidase"/>
    <property type="match status" value="1"/>
</dbReference>
<dbReference type="PANTHER" id="PTHR43673">
    <property type="entry name" value="NAD(P)H NITROREDUCTASE YDGI-RELATED"/>
    <property type="match status" value="1"/>
</dbReference>
<dbReference type="Pfam" id="PF00881">
    <property type="entry name" value="Nitroreductase"/>
    <property type="match status" value="1"/>
</dbReference>
<reference evidence="7" key="1">
    <citation type="submission" date="2020-10" db="EMBL/GenBank/DDBJ databases">
        <authorList>
            <person name="Gilroy R."/>
        </authorList>
    </citation>
    <scope>NUCLEOTIDE SEQUENCE</scope>
    <source>
        <strain evidence="7">CHK191-8634</strain>
    </source>
</reference>
<dbReference type="Proteomes" id="UP000824073">
    <property type="component" value="Unassembled WGS sequence"/>
</dbReference>
<evidence type="ECO:0000256" key="4">
    <source>
        <dbReference type="ARBA" id="ARBA00022643"/>
    </source>
</evidence>
<dbReference type="InterPro" id="IPR000415">
    <property type="entry name" value="Nitroreductase-like"/>
</dbReference>
<evidence type="ECO:0000256" key="1">
    <source>
        <dbReference type="ARBA" id="ARBA00001917"/>
    </source>
</evidence>
<dbReference type="GO" id="GO:0016491">
    <property type="term" value="F:oxidoreductase activity"/>
    <property type="evidence" value="ECO:0007669"/>
    <property type="project" value="UniProtKB-KW"/>
</dbReference>
<sequence>MDVFDLIKYRRSIRKYEDRQIPREELEKVMEAGLFAPNAGGGQRTRIVAMHNKELCEKVGHLNLLRFDRSRLEGNFVSKEQPSTIDDPTIKNGFYGAPTVCVLFGPRNFLYSVPDAFCCAANMVLAATELGLASCIVARGEETFDNEAGADLLRQWQIPENYVARCFVLLGYCRGDYPAAKPRRADRAKIIE</sequence>
<keyword evidence="5" id="KW-0560">Oxidoreductase</keyword>
<feature type="domain" description="Nitroreductase" evidence="6">
    <location>
        <begin position="7"/>
        <end position="172"/>
    </location>
</feature>
<dbReference type="InterPro" id="IPR029479">
    <property type="entry name" value="Nitroreductase"/>
</dbReference>
<evidence type="ECO:0000256" key="2">
    <source>
        <dbReference type="ARBA" id="ARBA00007118"/>
    </source>
</evidence>
<evidence type="ECO:0000313" key="8">
    <source>
        <dbReference type="Proteomes" id="UP000824073"/>
    </source>
</evidence>
<keyword evidence="4" id="KW-0288">FMN</keyword>
<comment type="cofactor">
    <cofactor evidence="1">
        <name>FMN</name>
        <dbReference type="ChEBI" id="CHEBI:58210"/>
    </cofactor>
</comment>
<dbReference type="PANTHER" id="PTHR43673:SF2">
    <property type="entry name" value="NITROREDUCTASE"/>
    <property type="match status" value="1"/>
</dbReference>
<evidence type="ECO:0000313" key="7">
    <source>
        <dbReference type="EMBL" id="HIU42838.1"/>
    </source>
</evidence>
<reference evidence="7" key="2">
    <citation type="journal article" date="2021" name="PeerJ">
        <title>Extensive microbial diversity within the chicken gut microbiome revealed by metagenomics and culture.</title>
        <authorList>
            <person name="Gilroy R."/>
            <person name="Ravi A."/>
            <person name="Getino M."/>
            <person name="Pursley I."/>
            <person name="Horton D.L."/>
            <person name="Alikhan N.F."/>
            <person name="Baker D."/>
            <person name="Gharbi K."/>
            <person name="Hall N."/>
            <person name="Watson M."/>
            <person name="Adriaenssens E.M."/>
            <person name="Foster-Nyarko E."/>
            <person name="Jarju S."/>
            <person name="Secka A."/>
            <person name="Antonio M."/>
            <person name="Oren A."/>
            <person name="Chaudhuri R.R."/>
            <person name="La Ragione R."/>
            <person name="Hildebrand F."/>
            <person name="Pallen M.J."/>
        </authorList>
    </citation>
    <scope>NUCLEOTIDE SEQUENCE</scope>
    <source>
        <strain evidence="7">CHK191-8634</strain>
    </source>
</reference>
<comment type="similarity">
    <text evidence="2">Belongs to the nitroreductase family.</text>
</comment>
<evidence type="ECO:0000256" key="5">
    <source>
        <dbReference type="ARBA" id="ARBA00023002"/>
    </source>
</evidence>
<protein>
    <submittedName>
        <fullName evidence="7">Nitroreductase family protein</fullName>
    </submittedName>
</protein>